<dbReference type="CDD" id="cd00812">
    <property type="entry name" value="LeuRS_core"/>
    <property type="match status" value="1"/>
</dbReference>
<evidence type="ECO:0000259" key="11">
    <source>
        <dbReference type="Pfam" id="PF00133"/>
    </source>
</evidence>
<comment type="subcellular location">
    <subcellularLocation>
        <location evidence="9">Cytoplasm</location>
    </subcellularLocation>
</comment>
<evidence type="ECO:0000256" key="8">
    <source>
        <dbReference type="ARBA" id="ARBA00047469"/>
    </source>
</evidence>
<dbReference type="GO" id="GO:0005829">
    <property type="term" value="C:cytosol"/>
    <property type="evidence" value="ECO:0007669"/>
    <property type="project" value="TreeGrafter"/>
</dbReference>
<dbReference type="NCBIfam" id="TIGR00396">
    <property type="entry name" value="leuS_bact"/>
    <property type="match status" value="1"/>
</dbReference>
<dbReference type="SUPFAM" id="SSF47323">
    <property type="entry name" value="Anticodon-binding domain of a subclass of class I aminoacyl-tRNA synthetases"/>
    <property type="match status" value="1"/>
</dbReference>
<dbReference type="InterPro" id="IPR009008">
    <property type="entry name" value="Val/Leu/Ile-tRNA-synth_edit"/>
</dbReference>
<feature type="domain" description="Leucyl-tRNA synthetase editing" evidence="14">
    <location>
        <begin position="220"/>
        <end position="398"/>
    </location>
</feature>
<dbReference type="InterPro" id="IPR015413">
    <property type="entry name" value="Methionyl/Leucyl_tRNA_Synth"/>
</dbReference>
<dbReference type="Gene3D" id="3.40.50.620">
    <property type="entry name" value="HUPs"/>
    <property type="match status" value="2"/>
</dbReference>
<evidence type="ECO:0000313" key="15">
    <source>
        <dbReference type="EMBL" id="MST80926.1"/>
    </source>
</evidence>
<evidence type="ECO:0000256" key="7">
    <source>
        <dbReference type="ARBA" id="ARBA00023146"/>
    </source>
</evidence>
<dbReference type="PROSITE" id="PS00178">
    <property type="entry name" value="AA_TRNA_LIGASE_I"/>
    <property type="match status" value="1"/>
</dbReference>
<dbReference type="Pfam" id="PF13603">
    <property type="entry name" value="tRNA-synt_1_2"/>
    <property type="match status" value="1"/>
</dbReference>
<comment type="similarity">
    <text evidence="1 9 10">Belongs to the class-I aminoacyl-tRNA synthetase family.</text>
</comment>
<dbReference type="SUPFAM" id="SSF50677">
    <property type="entry name" value="ValRS/IleRS/LeuRS editing domain"/>
    <property type="match status" value="1"/>
</dbReference>
<reference evidence="15 16" key="1">
    <citation type="submission" date="2019-08" db="EMBL/GenBank/DDBJ databases">
        <title>In-depth cultivation of the pig gut microbiome towards novel bacterial diversity and tailored functional studies.</title>
        <authorList>
            <person name="Wylensek D."/>
            <person name="Hitch T.C.A."/>
            <person name="Clavel T."/>
        </authorList>
    </citation>
    <scope>NUCLEOTIDE SEQUENCE [LARGE SCALE GENOMIC DNA]</scope>
    <source>
        <strain evidence="15 16">Oil+RF-744-WCA-WT-13</strain>
    </source>
</reference>
<evidence type="ECO:0000256" key="9">
    <source>
        <dbReference type="HAMAP-Rule" id="MF_00049"/>
    </source>
</evidence>
<comment type="catalytic activity">
    <reaction evidence="8 9">
        <text>tRNA(Leu) + L-leucine + ATP = L-leucyl-tRNA(Leu) + AMP + diphosphate</text>
        <dbReference type="Rhea" id="RHEA:11688"/>
        <dbReference type="Rhea" id="RHEA-COMP:9613"/>
        <dbReference type="Rhea" id="RHEA-COMP:9622"/>
        <dbReference type="ChEBI" id="CHEBI:30616"/>
        <dbReference type="ChEBI" id="CHEBI:33019"/>
        <dbReference type="ChEBI" id="CHEBI:57427"/>
        <dbReference type="ChEBI" id="CHEBI:78442"/>
        <dbReference type="ChEBI" id="CHEBI:78494"/>
        <dbReference type="ChEBI" id="CHEBI:456215"/>
        <dbReference type="EC" id="6.1.1.4"/>
    </reaction>
</comment>
<dbReference type="HAMAP" id="MF_00049_B">
    <property type="entry name" value="Leu_tRNA_synth_B"/>
    <property type="match status" value="1"/>
</dbReference>
<comment type="caution">
    <text evidence="15">The sequence shown here is derived from an EMBL/GenBank/DDBJ whole genome shotgun (WGS) entry which is preliminary data.</text>
</comment>
<organism evidence="15 16">
    <name type="scientific">Bilifractor porci</name>
    <dbReference type="NCBI Taxonomy" id="2606636"/>
    <lineage>
        <taxon>Bacteria</taxon>
        <taxon>Bacillati</taxon>
        <taxon>Bacillota</taxon>
        <taxon>Clostridia</taxon>
        <taxon>Lachnospirales</taxon>
        <taxon>Lachnospiraceae</taxon>
        <taxon>Bilifractor</taxon>
    </lineage>
</organism>
<evidence type="ECO:0000256" key="10">
    <source>
        <dbReference type="RuleBase" id="RU363035"/>
    </source>
</evidence>
<dbReference type="GO" id="GO:0002161">
    <property type="term" value="F:aminoacyl-tRNA deacylase activity"/>
    <property type="evidence" value="ECO:0007669"/>
    <property type="project" value="InterPro"/>
</dbReference>
<dbReference type="FunFam" id="3.10.20.590:FF:000001">
    <property type="entry name" value="Leucine--tRNA ligase"/>
    <property type="match status" value="1"/>
</dbReference>
<dbReference type="InterPro" id="IPR013155">
    <property type="entry name" value="M/V/L/I-tRNA-synth_anticd-bd"/>
</dbReference>
<dbReference type="CDD" id="cd07958">
    <property type="entry name" value="Anticodon_Ia_Leu_BEm"/>
    <property type="match status" value="1"/>
</dbReference>
<dbReference type="PANTHER" id="PTHR43740">
    <property type="entry name" value="LEUCYL-TRNA SYNTHETASE"/>
    <property type="match status" value="1"/>
</dbReference>
<gene>
    <name evidence="9" type="primary">leuS</name>
    <name evidence="15" type="ORF">FYJ60_01050</name>
</gene>
<dbReference type="Gene3D" id="3.10.20.590">
    <property type="match status" value="1"/>
</dbReference>
<evidence type="ECO:0000256" key="1">
    <source>
        <dbReference type="ARBA" id="ARBA00005594"/>
    </source>
</evidence>
<evidence type="ECO:0000256" key="2">
    <source>
        <dbReference type="ARBA" id="ARBA00022490"/>
    </source>
</evidence>
<feature type="domain" description="Aminoacyl-tRNA synthetase class Ia" evidence="11">
    <location>
        <begin position="415"/>
        <end position="616"/>
    </location>
</feature>
<dbReference type="SUPFAM" id="SSF52374">
    <property type="entry name" value="Nucleotidylyl transferase"/>
    <property type="match status" value="1"/>
</dbReference>
<dbReference type="FunFam" id="3.40.50.620:FF:000056">
    <property type="entry name" value="Leucine--tRNA ligase"/>
    <property type="match status" value="1"/>
</dbReference>
<dbReference type="Proteomes" id="UP000466864">
    <property type="component" value="Unassembled WGS sequence"/>
</dbReference>
<evidence type="ECO:0000259" key="14">
    <source>
        <dbReference type="Pfam" id="PF13603"/>
    </source>
</evidence>
<comment type="caution">
    <text evidence="9">Lacks conserved residue(s) required for the propagation of feature annotation.</text>
</comment>
<evidence type="ECO:0000313" key="16">
    <source>
        <dbReference type="Proteomes" id="UP000466864"/>
    </source>
</evidence>
<dbReference type="Gene3D" id="1.10.730.10">
    <property type="entry name" value="Isoleucyl-tRNA Synthetase, Domain 1"/>
    <property type="match status" value="1"/>
</dbReference>
<dbReference type="InterPro" id="IPR009080">
    <property type="entry name" value="tRNAsynth_Ia_anticodon-bd"/>
</dbReference>
<evidence type="ECO:0000259" key="13">
    <source>
        <dbReference type="Pfam" id="PF09334"/>
    </source>
</evidence>
<dbReference type="Pfam" id="PF00133">
    <property type="entry name" value="tRNA-synt_1"/>
    <property type="match status" value="1"/>
</dbReference>
<dbReference type="InterPro" id="IPR002300">
    <property type="entry name" value="aa-tRNA-synth_Ia"/>
</dbReference>
<keyword evidence="16" id="KW-1185">Reference proteome</keyword>
<dbReference type="GO" id="GO:0006429">
    <property type="term" value="P:leucyl-tRNA aminoacylation"/>
    <property type="evidence" value="ECO:0007669"/>
    <property type="project" value="UniProtKB-UniRule"/>
</dbReference>
<keyword evidence="7 9" id="KW-0030">Aminoacyl-tRNA synthetase</keyword>
<feature type="short sequence motif" description="'KMSKS' region" evidence="9">
    <location>
        <begin position="579"/>
        <end position="583"/>
    </location>
</feature>
<keyword evidence="5 9" id="KW-0067">ATP-binding</keyword>
<dbReference type="AlphaFoldDB" id="A0A7X2P648"/>
<evidence type="ECO:0000256" key="5">
    <source>
        <dbReference type="ARBA" id="ARBA00022840"/>
    </source>
</evidence>
<evidence type="ECO:0000256" key="3">
    <source>
        <dbReference type="ARBA" id="ARBA00022598"/>
    </source>
</evidence>
<dbReference type="InterPro" id="IPR014729">
    <property type="entry name" value="Rossmann-like_a/b/a_fold"/>
</dbReference>
<feature type="binding site" evidence="9">
    <location>
        <position position="582"/>
    </location>
    <ligand>
        <name>ATP</name>
        <dbReference type="ChEBI" id="CHEBI:30616"/>
    </ligand>
</feature>
<feature type="domain" description="Methionyl/Valyl/Leucyl/Isoleucyl-tRNA synthetase anticodon-binding" evidence="12">
    <location>
        <begin position="648"/>
        <end position="762"/>
    </location>
</feature>
<dbReference type="Pfam" id="PF09334">
    <property type="entry name" value="tRNA-synt_1g"/>
    <property type="match status" value="1"/>
</dbReference>
<dbReference type="FunFam" id="1.10.730.10:FF:000002">
    <property type="entry name" value="Leucine--tRNA ligase"/>
    <property type="match status" value="1"/>
</dbReference>
<keyword evidence="4 9" id="KW-0547">Nucleotide-binding</keyword>
<evidence type="ECO:0000256" key="4">
    <source>
        <dbReference type="ARBA" id="ARBA00022741"/>
    </source>
</evidence>
<keyword evidence="2 9" id="KW-0963">Cytoplasm</keyword>
<protein>
    <recommendedName>
        <fullName evidence="9">Leucine--tRNA ligase</fullName>
        <ecNumber evidence="9">6.1.1.4</ecNumber>
    </recommendedName>
    <alternativeName>
        <fullName evidence="9">Leucyl-tRNA synthetase</fullName>
        <shortName evidence="9">LeuRS</shortName>
    </alternativeName>
</protein>
<feature type="domain" description="Methionyl/Leucyl tRNA synthetase" evidence="13">
    <location>
        <begin position="39"/>
        <end position="181"/>
    </location>
</feature>
<dbReference type="Pfam" id="PF08264">
    <property type="entry name" value="Anticodon_1"/>
    <property type="match status" value="1"/>
</dbReference>
<accession>A0A7X2P648</accession>
<keyword evidence="6 9" id="KW-0648">Protein biosynthesis</keyword>
<proteinExistence type="inferred from homology"/>
<dbReference type="PRINTS" id="PR00985">
    <property type="entry name" value="TRNASYNTHLEU"/>
</dbReference>
<dbReference type="EMBL" id="VUMV01000001">
    <property type="protein sequence ID" value="MST80926.1"/>
    <property type="molecule type" value="Genomic_DNA"/>
</dbReference>
<name>A0A7X2P648_9FIRM</name>
<evidence type="ECO:0000256" key="6">
    <source>
        <dbReference type="ARBA" id="ARBA00022917"/>
    </source>
</evidence>
<dbReference type="GO" id="GO:0005524">
    <property type="term" value="F:ATP binding"/>
    <property type="evidence" value="ECO:0007669"/>
    <property type="project" value="UniProtKB-UniRule"/>
</dbReference>
<evidence type="ECO:0000259" key="12">
    <source>
        <dbReference type="Pfam" id="PF08264"/>
    </source>
</evidence>
<dbReference type="InterPro" id="IPR025709">
    <property type="entry name" value="Leu_tRNA-synth_edit"/>
</dbReference>
<dbReference type="PANTHER" id="PTHR43740:SF2">
    <property type="entry name" value="LEUCINE--TRNA LIGASE, MITOCHONDRIAL"/>
    <property type="match status" value="1"/>
</dbReference>
<dbReference type="RefSeq" id="WP_154456737.1">
    <property type="nucleotide sequence ID" value="NZ_VUMV01000001.1"/>
</dbReference>
<dbReference type="GO" id="GO:0004823">
    <property type="term" value="F:leucine-tRNA ligase activity"/>
    <property type="evidence" value="ECO:0007669"/>
    <property type="project" value="UniProtKB-UniRule"/>
</dbReference>
<dbReference type="EC" id="6.1.1.4" evidence="9"/>
<dbReference type="InterPro" id="IPR001412">
    <property type="entry name" value="aa-tRNA-synth_I_CS"/>
</dbReference>
<dbReference type="FunFam" id="3.40.50.620:FF:000060">
    <property type="entry name" value="Leucine--tRNA ligase"/>
    <property type="match status" value="1"/>
</dbReference>
<keyword evidence="3 9" id="KW-0436">Ligase</keyword>
<sequence length="804" mass="92039">MKYNFKRIEPKWQKAWEENKVFQAVDFSPKPKWYGLVEFPYPSGAGMHVGHIKAYSSIEILSRKRRMQGYNVLFPIGFDSFGLPAENYAIKTNTHPHDITEKNIRHFTEQLKSVGFSFDWDREFATSRKDYYHWTQWIFEKLFEHGLVFRSKTLVNYCPHCKVVLSNEDSQGGKCDICHNDVVQLSKDVWFLRITQYADKLLEGLDHVDYPESIKQQEISWIGKSTGAFVDFPLDGTDEKLEIYTTRCDTLFGVTFMVVAPEHPVLDKYKDRIKNWSDVEAYRQECAKKTEFERTQLVKDKTGVKIDGLAAVNPITGKKIPLFIADYVMMGYGTGAIMAVPAHDQRDYEFAKKFGMEIIQVIKGGDIEKEAYTGDGEMINSGFLNGLTNKKDSIEKMLEYLTEKGIGRKGVQYKMKDWAFNRQRYWGEPIPLIHCPKCGTVLVPENELPLELPPVKNFEPGTDGQSPLAKIPEFVNCTCPKCGGPAKRETDTMPQWAGSSWYFLRFCDPHNDKVFADRKKLEYWMPVDHYNGGMEHVTRHLLYSRFWHHFLYDIGEVNTPEPYAKRTYQGMILGADGEKMSKSKGNVIDPVDIVNEYGADTLRTYVMFMGDYASAAPWSDESVKGCRRFLDRVAGLTDIMTAEKEDPQIEADLHKTIKKVSDDIENMKFNTAIAALMTLLNEFTKAGSITKADLITFIKLLSPFAPHITEEMWQYIGMNPDGKTFLTVSEWPSYDEDKTRDAEKEIGVQVNGKVRASIRLAVDCPREEALSRGKAEPNVAKYLEGKTIVKEIYVPGRILNIVVK</sequence>
<dbReference type="InterPro" id="IPR002302">
    <property type="entry name" value="Leu-tRNA-ligase"/>
</dbReference>